<gene>
    <name evidence="1" type="ORF">C7476_105223</name>
</gene>
<protein>
    <submittedName>
        <fullName evidence="1">Uncharacterized protein DUF992</fullName>
    </submittedName>
</protein>
<dbReference type="RefSeq" id="WP_114430106.1">
    <property type="nucleotide sequence ID" value="NZ_QPJM01000005.1"/>
</dbReference>
<reference evidence="1 2" key="1">
    <citation type="submission" date="2018-07" db="EMBL/GenBank/DDBJ databases">
        <title>Genomic Encyclopedia of Type Strains, Phase III (KMG-III): the genomes of soil and plant-associated and newly described type strains.</title>
        <authorList>
            <person name="Whitman W."/>
        </authorList>
    </citation>
    <scope>NUCLEOTIDE SEQUENCE [LARGE SCALE GENOMIC DNA]</scope>
    <source>
        <strain evidence="1 2">31-25a</strain>
    </source>
</reference>
<dbReference type="Pfam" id="PF06186">
    <property type="entry name" value="DUF992"/>
    <property type="match status" value="1"/>
</dbReference>
<dbReference type="EMBL" id="QPJM01000005">
    <property type="protein sequence ID" value="RCW83729.1"/>
    <property type="molecule type" value="Genomic_DNA"/>
</dbReference>
<evidence type="ECO:0000313" key="2">
    <source>
        <dbReference type="Proteomes" id="UP000253324"/>
    </source>
</evidence>
<evidence type="ECO:0000313" key="1">
    <source>
        <dbReference type="EMBL" id="RCW83729.1"/>
    </source>
</evidence>
<dbReference type="OrthoDB" id="7362478at2"/>
<dbReference type="InterPro" id="IPR009333">
    <property type="entry name" value="DUF992"/>
</dbReference>
<dbReference type="PROSITE" id="PS51257">
    <property type="entry name" value="PROKAR_LIPOPROTEIN"/>
    <property type="match status" value="1"/>
</dbReference>
<name>A0A368YVS7_9HYPH</name>
<dbReference type="Proteomes" id="UP000253324">
    <property type="component" value="Unassembled WGS sequence"/>
</dbReference>
<dbReference type="AlphaFoldDB" id="A0A368YVS7"/>
<proteinExistence type="predicted"/>
<comment type="caution">
    <text evidence="1">The sequence shown here is derived from an EMBL/GenBank/DDBJ whole genome shotgun (WGS) entry which is preliminary data.</text>
</comment>
<organism evidence="1 2">
    <name type="scientific">Phyllobacterium bourgognense</name>
    <dbReference type="NCBI Taxonomy" id="314236"/>
    <lineage>
        <taxon>Bacteria</taxon>
        <taxon>Pseudomonadati</taxon>
        <taxon>Pseudomonadota</taxon>
        <taxon>Alphaproteobacteria</taxon>
        <taxon>Hyphomicrobiales</taxon>
        <taxon>Phyllobacteriaceae</taxon>
        <taxon>Phyllobacterium</taxon>
    </lineage>
</organism>
<keyword evidence="2" id="KW-1185">Reference proteome</keyword>
<accession>A0A368YVS7</accession>
<sequence length="155" mass="15425">MTFFHRILGCAAVFIPFDAGAQSTQIGMLACDVSKGIGMFVVEKQKLSCTFKQDKGGNTDNYTGSIDEFGIAIGEVASGHLVWGVVAATSGLPAGALAGTYAGVGANASVGPGAGANILVGGTGRAFSLQPVSVEGQEGINFAGGVTTVTLNPAP</sequence>